<evidence type="ECO:0000256" key="1">
    <source>
        <dbReference type="ARBA" id="ARBA00009437"/>
    </source>
</evidence>
<comment type="similarity">
    <text evidence="1">Belongs to the LysR transcriptional regulatory family.</text>
</comment>
<dbReference type="PANTHER" id="PTHR30427:SF1">
    <property type="entry name" value="TRANSCRIPTIONAL ACTIVATOR PROTEIN LYSR"/>
    <property type="match status" value="1"/>
</dbReference>
<reference evidence="6 7" key="1">
    <citation type="submission" date="2019-07" db="EMBL/GenBank/DDBJ databases">
        <title>Pseudomonas mangiferae sp. nov., isolated from bark of mango tree in Thailand.</title>
        <authorList>
            <person name="Srisuk N."/>
            <person name="Anurat P."/>
        </authorList>
    </citation>
    <scope>NUCLEOTIDE SEQUENCE [LARGE SCALE GENOMIC DNA]</scope>
    <source>
        <strain evidence="6 7">DMKU_BBB3-04</strain>
    </source>
</reference>
<dbReference type="InterPro" id="IPR036390">
    <property type="entry name" value="WH_DNA-bd_sf"/>
</dbReference>
<evidence type="ECO:0000313" key="7">
    <source>
        <dbReference type="Proteomes" id="UP000315235"/>
    </source>
</evidence>
<keyword evidence="3" id="KW-0238">DNA-binding</keyword>
<feature type="domain" description="HTH lysR-type" evidence="5">
    <location>
        <begin position="26"/>
        <end position="83"/>
    </location>
</feature>
<keyword evidence="4" id="KW-0804">Transcription</keyword>
<proteinExistence type="inferred from homology"/>
<dbReference type="GO" id="GO:0010628">
    <property type="term" value="P:positive regulation of gene expression"/>
    <property type="evidence" value="ECO:0007669"/>
    <property type="project" value="TreeGrafter"/>
</dbReference>
<evidence type="ECO:0000256" key="2">
    <source>
        <dbReference type="ARBA" id="ARBA00023015"/>
    </source>
</evidence>
<dbReference type="Pfam" id="PF03466">
    <property type="entry name" value="LysR_substrate"/>
    <property type="match status" value="1"/>
</dbReference>
<dbReference type="SUPFAM" id="SSF53850">
    <property type="entry name" value="Periplasmic binding protein-like II"/>
    <property type="match status" value="1"/>
</dbReference>
<dbReference type="EMBL" id="VJOY01000028">
    <property type="protein sequence ID" value="TRX72836.1"/>
    <property type="molecule type" value="Genomic_DNA"/>
</dbReference>
<dbReference type="InterPro" id="IPR005119">
    <property type="entry name" value="LysR_subst-bd"/>
</dbReference>
<organism evidence="6 7">
    <name type="scientific">Pseudomonas mangiferae</name>
    <dbReference type="NCBI Taxonomy" id="2593654"/>
    <lineage>
        <taxon>Bacteria</taxon>
        <taxon>Pseudomonadati</taxon>
        <taxon>Pseudomonadota</taxon>
        <taxon>Gammaproteobacteria</taxon>
        <taxon>Pseudomonadales</taxon>
        <taxon>Pseudomonadaceae</taxon>
        <taxon>Pseudomonas</taxon>
    </lineage>
</organism>
<evidence type="ECO:0000259" key="5">
    <source>
        <dbReference type="PROSITE" id="PS50931"/>
    </source>
</evidence>
<dbReference type="SUPFAM" id="SSF46785">
    <property type="entry name" value="Winged helix' DNA-binding domain"/>
    <property type="match status" value="1"/>
</dbReference>
<dbReference type="OrthoDB" id="8849678at2"/>
<dbReference type="PANTHER" id="PTHR30427">
    <property type="entry name" value="TRANSCRIPTIONAL ACTIVATOR PROTEIN LYSR"/>
    <property type="match status" value="1"/>
</dbReference>
<dbReference type="PRINTS" id="PR00039">
    <property type="entry name" value="HTHLYSR"/>
</dbReference>
<dbReference type="PROSITE" id="PS50931">
    <property type="entry name" value="HTH_LYSR"/>
    <property type="match status" value="1"/>
</dbReference>
<dbReference type="GO" id="GO:0043565">
    <property type="term" value="F:sequence-specific DNA binding"/>
    <property type="evidence" value="ECO:0007669"/>
    <property type="project" value="TreeGrafter"/>
</dbReference>
<gene>
    <name evidence="6" type="ORF">FM069_20890</name>
</gene>
<dbReference type="Pfam" id="PF00126">
    <property type="entry name" value="HTH_1"/>
    <property type="match status" value="1"/>
</dbReference>
<dbReference type="InterPro" id="IPR036388">
    <property type="entry name" value="WH-like_DNA-bd_sf"/>
</dbReference>
<dbReference type="AlphaFoldDB" id="A0A553GTP0"/>
<name>A0A553GTP0_9PSED</name>
<evidence type="ECO:0000256" key="3">
    <source>
        <dbReference type="ARBA" id="ARBA00023125"/>
    </source>
</evidence>
<dbReference type="Proteomes" id="UP000315235">
    <property type="component" value="Unassembled WGS sequence"/>
</dbReference>
<protein>
    <submittedName>
        <fullName evidence="6">LysR family transcriptional regulator</fullName>
    </submittedName>
</protein>
<dbReference type="GO" id="GO:0003700">
    <property type="term" value="F:DNA-binding transcription factor activity"/>
    <property type="evidence" value="ECO:0007669"/>
    <property type="project" value="InterPro"/>
</dbReference>
<dbReference type="Gene3D" id="1.10.10.10">
    <property type="entry name" value="Winged helix-like DNA-binding domain superfamily/Winged helix DNA-binding domain"/>
    <property type="match status" value="1"/>
</dbReference>
<comment type="caution">
    <text evidence="6">The sequence shown here is derived from an EMBL/GenBank/DDBJ whole genome shotgun (WGS) entry which is preliminary data.</text>
</comment>
<dbReference type="Gene3D" id="3.40.190.290">
    <property type="match status" value="1"/>
</dbReference>
<keyword evidence="7" id="KW-1185">Reference proteome</keyword>
<evidence type="ECO:0000313" key="6">
    <source>
        <dbReference type="EMBL" id="TRX72836.1"/>
    </source>
</evidence>
<evidence type="ECO:0000256" key="4">
    <source>
        <dbReference type="ARBA" id="ARBA00023163"/>
    </source>
</evidence>
<dbReference type="InterPro" id="IPR000847">
    <property type="entry name" value="LysR_HTH_N"/>
</dbReference>
<sequence length="327" mass="36708">MDINYFIAMVDNQNLYSQGTSRGDRMNLRQLEILRSVMRTRSTVAAARDLGMSQPAVSNAIKSIELNLGFLLFERVNKRLIPTQEAQILLEEAEPLFLIKELIDQTASQLRTGRRGRMRIVATSELSESLLPQSLARFRGSHDNVDIALETVRLDNVLEYVETGVADIGFAIEPHPRENLQYLPLAQLDMVCACRLESPLAARAVVTPQDLRGYPLINARTTSRISNLVQSAFTRSEENYQPSIDVRFMNVAAHFVEEGLGVSIIDQLTASSKRYTQLKSVPFEPRIQATVSAIVSPDRLQQRLTKSLIGHTRDEIQHRLSAVAVHD</sequence>
<keyword evidence="2" id="KW-0805">Transcription regulation</keyword>
<accession>A0A553GTP0</accession>